<accession>A0AA87ZWB7</accession>
<organism evidence="1 2">
    <name type="scientific">Ficus carica</name>
    <name type="common">Common fig</name>
    <dbReference type="NCBI Taxonomy" id="3494"/>
    <lineage>
        <taxon>Eukaryota</taxon>
        <taxon>Viridiplantae</taxon>
        <taxon>Streptophyta</taxon>
        <taxon>Embryophyta</taxon>
        <taxon>Tracheophyta</taxon>
        <taxon>Spermatophyta</taxon>
        <taxon>Magnoliopsida</taxon>
        <taxon>eudicotyledons</taxon>
        <taxon>Gunneridae</taxon>
        <taxon>Pentapetalae</taxon>
        <taxon>rosids</taxon>
        <taxon>fabids</taxon>
        <taxon>Rosales</taxon>
        <taxon>Moraceae</taxon>
        <taxon>Ficeae</taxon>
        <taxon>Ficus</taxon>
    </lineage>
</organism>
<dbReference type="EMBL" id="BTGU01000019">
    <property type="protein sequence ID" value="GMN44984.1"/>
    <property type="molecule type" value="Genomic_DNA"/>
</dbReference>
<gene>
    <name evidence="1" type="ORF">TIFTF001_014185</name>
</gene>
<name>A0AA87ZWB7_FICCA</name>
<reference evidence="1" key="1">
    <citation type="submission" date="2023-07" db="EMBL/GenBank/DDBJ databases">
        <title>draft genome sequence of fig (Ficus carica).</title>
        <authorList>
            <person name="Takahashi T."/>
            <person name="Nishimura K."/>
        </authorList>
    </citation>
    <scope>NUCLEOTIDE SEQUENCE</scope>
</reference>
<evidence type="ECO:0000313" key="2">
    <source>
        <dbReference type="Proteomes" id="UP001187192"/>
    </source>
</evidence>
<keyword evidence="2" id="KW-1185">Reference proteome</keyword>
<evidence type="ECO:0000313" key="1">
    <source>
        <dbReference type="EMBL" id="GMN44984.1"/>
    </source>
</evidence>
<dbReference type="Gramene" id="FCD_00022917-RA">
    <property type="protein sequence ID" value="FCD_00022917-RA:cds"/>
    <property type="gene ID" value="FCD_00022917"/>
</dbReference>
<comment type="caution">
    <text evidence="1">The sequence shown here is derived from an EMBL/GenBank/DDBJ whole genome shotgun (WGS) entry which is preliminary data.</text>
</comment>
<dbReference type="AlphaFoldDB" id="A0AA87ZWB7"/>
<sequence>MGDLDLYSQVVIIQADLHWMAGMLMCGQTPGFLGMRDSSNVPISDDANLGLEIAADSEIVNFVVRGCMLARWALSSPVVRSLGSLAVPRFVFSSFAL</sequence>
<protein>
    <submittedName>
        <fullName evidence="1">Uncharacterized protein</fullName>
    </submittedName>
</protein>
<dbReference type="Proteomes" id="UP001187192">
    <property type="component" value="Unassembled WGS sequence"/>
</dbReference>
<proteinExistence type="predicted"/>